<evidence type="ECO:0000313" key="7">
    <source>
        <dbReference type="EnsemblPlants" id="Solyc00g255510.1.1"/>
    </source>
</evidence>
<reference evidence="7" key="2">
    <citation type="submission" date="2019-04" db="UniProtKB">
        <authorList>
            <consortium name="EnsemblPlants"/>
        </authorList>
    </citation>
    <scope>IDENTIFICATION</scope>
    <source>
        <strain evidence="7">cv. Heinz 1706</strain>
    </source>
</reference>
<evidence type="ECO:0000259" key="6">
    <source>
        <dbReference type="PROSITE" id="PS51005"/>
    </source>
</evidence>
<evidence type="ECO:0000256" key="4">
    <source>
        <dbReference type="ARBA" id="ARBA00023163"/>
    </source>
</evidence>
<keyword evidence="2" id="KW-0805">Transcription regulation</keyword>
<dbReference type="OMA" id="NDIANYH"/>
<sequence>MGMNFDDEQLMISLVKFVSGNSVQFQFVDLYGNNKPSQIFDTTTATEYHVFTQLKKKKTGNGKNFNRGIVGGGGSWKGIDNSRPVYDKKKTVIGFKKTFRFEEKNHVWIMKEYRLCDKILKALRLRGLKRNLLYVALRGASILRRFRITNILNGNIAPVSLVFKESKLCAAIEEECSVHQQTPSVECSDNDIANYHKQLDAYAASVLESTVPYIPQQQEDEIDSAHTNNIIPCGLVSLVLKESNVAAAKEEEGSVFPDYDIATYHKQLEEEFVVCRITRKVNSGNFLGNCSSQCQETEIRCDHELNSLLAKESNATQLPPAAMQEECSVPVVHQETPYVKEVECSVRPDLEQFSTSNVIPCGPVSLVFKESKLCAAIEEECSVPQQTPSVSESDYDIATYHIELDAYAASVLETMVPFIPEEPPQEEVDSIPLFSEDFYIGHTNLWSYSNL</sequence>
<keyword evidence="8" id="KW-1185">Reference proteome</keyword>
<evidence type="ECO:0000256" key="3">
    <source>
        <dbReference type="ARBA" id="ARBA00023125"/>
    </source>
</evidence>
<comment type="subcellular location">
    <subcellularLocation>
        <location evidence="1">Nucleus</location>
    </subcellularLocation>
</comment>
<dbReference type="InterPro" id="IPR003441">
    <property type="entry name" value="NAC-dom"/>
</dbReference>
<dbReference type="InParanoid" id="A0A494GA90"/>
<evidence type="ECO:0000256" key="5">
    <source>
        <dbReference type="ARBA" id="ARBA00023242"/>
    </source>
</evidence>
<dbReference type="InterPro" id="IPR036093">
    <property type="entry name" value="NAC_dom_sf"/>
</dbReference>
<dbReference type="PANTHER" id="PTHR31989">
    <property type="entry name" value="NAC DOMAIN-CONTAINING PROTEIN 82-RELATED"/>
    <property type="match status" value="1"/>
</dbReference>
<reference evidence="7" key="1">
    <citation type="journal article" date="2012" name="Nature">
        <title>The tomato genome sequence provides insights into fleshy fruit evolution.</title>
        <authorList>
            <consortium name="Tomato Genome Consortium"/>
        </authorList>
    </citation>
    <scope>NUCLEOTIDE SEQUENCE [LARGE SCALE GENOMIC DNA]</scope>
    <source>
        <strain evidence="7">cv. Heinz 1706</strain>
    </source>
</reference>
<dbReference type="Gramene" id="Solyc00g255510.1.1">
    <property type="protein sequence ID" value="Solyc00g255510.1.1"/>
    <property type="gene ID" value="Solyc00g255510.1"/>
</dbReference>
<evidence type="ECO:0000256" key="1">
    <source>
        <dbReference type="ARBA" id="ARBA00004123"/>
    </source>
</evidence>
<proteinExistence type="predicted"/>
<organism evidence="7">
    <name type="scientific">Solanum lycopersicum</name>
    <name type="common">Tomato</name>
    <name type="synonym">Lycopersicon esculentum</name>
    <dbReference type="NCBI Taxonomy" id="4081"/>
    <lineage>
        <taxon>Eukaryota</taxon>
        <taxon>Viridiplantae</taxon>
        <taxon>Streptophyta</taxon>
        <taxon>Embryophyta</taxon>
        <taxon>Tracheophyta</taxon>
        <taxon>Spermatophyta</taxon>
        <taxon>Magnoliopsida</taxon>
        <taxon>eudicotyledons</taxon>
        <taxon>Gunneridae</taxon>
        <taxon>Pentapetalae</taxon>
        <taxon>asterids</taxon>
        <taxon>lamiids</taxon>
        <taxon>Solanales</taxon>
        <taxon>Solanaceae</taxon>
        <taxon>Solanoideae</taxon>
        <taxon>Solaneae</taxon>
        <taxon>Solanum</taxon>
        <taxon>Solanum subgen. Lycopersicon</taxon>
    </lineage>
</organism>
<evidence type="ECO:0000313" key="8">
    <source>
        <dbReference type="Proteomes" id="UP000004994"/>
    </source>
</evidence>
<name>A0A494GA90_SOLLC</name>
<evidence type="ECO:0000256" key="2">
    <source>
        <dbReference type="ARBA" id="ARBA00023015"/>
    </source>
</evidence>
<dbReference type="PaxDb" id="4081-Solyc00g255510.1.1"/>
<accession>A0A494GA90</accession>
<dbReference type="Pfam" id="PF02365">
    <property type="entry name" value="NAM"/>
    <property type="match status" value="1"/>
</dbReference>
<dbReference type="AlphaFoldDB" id="A0A494GA90"/>
<dbReference type="EnsemblPlants" id="Solyc00g255510.1.1">
    <property type="protein sequence ID" value="Solyc00g255510.1.1"/>
    <property type="gene ID" value="Solyc00g255510.1"/>
</dbReference>
<keyword evidence="4" id="KW-0804">Transcription</keyword>
<keyword evidence="5" id="KW-0539">Nucleus</keyword>
<dbReference type="Proteomes" id="UP000004994">
    <property type="component" value="Unassembled WGS sequence"/>
</dbReference>
<dbReference type="Gene3D" id="2.170.150.80">
    <property type="entry name" value="NAC domain"/>
    <property type="match status" value="1"/>
</dbReference>
<keyword evidence="3" id="KW-0238">DNA-binding</keyword>
<feature type="domain" description="NAC" evidence="6">
    <location>
        <begin position="1"/>
        <end position="131"/>
    </location>
</feature>
<dbReference type="STRING" id="4081.A0A494GA90"/>
<dbReference type="GO" id="GO:0006355">
    <property type="term" value="P:regulation of DNA-templated transcription"/>
    <property type="evidence" value="ECO:0007669"/>
    <property type="project" value="InterPro"/>
</dbReference>
<dbReference type="GO" id="GO:0003677">
    <property type="term" value="F:DNA binding"/>
    <property type="evidence" value="ECO:0007669"/>
    <property type="project" value="UniProtKB-KW"/>
</dbReference>
<dbReference type="PROSITE" id="PS51005">
    <property type="entry name" value="NAC"/>
    <property type="match status" value="1"/>
</dbReference>
<dbReference type="SUPFAM" id="SSF101941">
    <property type="entry name" value="NAC domain"/>
    <property type="match status" value="1"/>
</dbReference>
<protein>
    <recommendedName>
        <fullName evidence="6">NAC domain-containing protein</fullName>
    </recommendedName>
</protein>
<dbReference type="GO" id="GO:0005634">
    <property type="term" value="C:nucleus"/>
    <property type="evidence" value="ECO:0007669"/>
    <property type="project" value="UniProtKB-SubCell"/>
</dbReference>